<keyword evidence="2" id="KW-1185">Reference proteome</keyword>
<accession>A0A915J1S4</accession>
<sequence>MEEAGARYLRSRNGASKRHTIHHSPATAAVANSAATPSSSKQFLAATQSSTRVTDSSHMLTSDTLRHLERLYQNALQRKFPAIHADSFETYALKFIIVIESESPVESMRSLQQEFQQLRATTEMMQQQPQSVGAFSATNALNCCDIWRSSPRSSPPTQMLGMIAEHEPYDASPLDRFRNVQQQPPPLNLVAAAARYRQNLSSQMIDAASQQPMDVVDAAATSLPHKLNGNAAAPVINIFNDAGNSTNL</sequence>
<name>A0A915J1S4_ROMCU</name>
<evidence type="ECO:0000256" key="1">
    <source>
        <dbReference type="SAM" id="MobiDB-lite"/>
    </source>
</evidence>
<proteinExistence type="predicted"/>
<dbReference type="AlphaFoldDB" id="A0A915J1S4"/>
<protein>
    <submittedName>
        <fullName evidence="3">Uncharacterized protein</fullName>
    </submittedName>
</protein>
<dbReference type="WBParaSite" id="nRc.2.0.1.t19843-RA">
    <property type="protein sequence ID" value="nRc.2.0.1.t19843-RA"/>
    <property type="gene ID" value="nRc.2.0.1.g19843"/>
</dbReference>
<reference evidence="3" key="1">
    <citation type="submission" date="2022-11" db="UniProtKB">
        <authorList>
            <consortium name="WormBaseParasite"/>
        </authorList>
    </citation>
    <scope>IDENTIFICATION</scope>
</reference>
<evidence type="ECO:0000313" key="3">
    <source>
        <dbReference type="WBParaSite" id="nRc.2.0.1.t19843-RA"/>
    </source>
</evidence>
<dbReference type="Proteomes" id="UP000887565">
    <property type="component" value="Unplaced"/>
</dbReference>
<feature type="region of interest" description="Disordered" evidence="1">
    <location>
        <begin position="1"/>
        <end position="21"/>
    </location>
</feature>
<organism evidence="2 3">
    <name type="scientific">Romanomermis culicivorax</name>
    <name type="common">Nematode worm</name>
    <dbReference type="NCBI Taxonomy" id="13658"/>
    <lineage>
        <taxon>Eukaryota</taxon>
        <taxon>Metazoa</taxon>
        <taxon>Ecdysozoa</taxon>
        <taxon>Nematoda</taxon>
        <taxon>Enoplea</taxon>
        <taxon>Dorylaimia</taxon>
        <taxon>Mermithida</taxon>
        <taxon>Mermithoidea</taxon>
        <taxon>Mermithidae</taxon>
        <taxon>Romanomermis</taxon>
    </lineage>
</organism>
<evidence type="ECO:0000313" key="2">
    <source>
        <dbReference type="Proteomes" id="UP000887565"/>
    </source>
</evidence>